<dbReference type="GO" id="GO:0008360">
    <property type="term" value="P:regulation of cell shape"/>
    <property type="evidence" value="ECO:0007669"/>
    <property type="project" value="UniProtKB-KW"/>
</dbReference>
<accession>A0A382EXK5</accession>
<evidence type="ECO:0000256" key="6">
    <source>
        <dbReference type="ARBA" id="ARBA00022984"/>
    </source>
</evidence>
<dbReference type="EMBL" id="UINC01046601">
    <property type="protein sequence ID" value="SVB54834.1"/>
    <property type="molecule type" value="Genomic_DNA"/>
</dbReference>
<organism evidence="11">
    <name type="scientific">marine metagenome</name>
    <dbReference type="NCBI Taxonomy" id="408172"/>
    <lineage>
        <taxon>unclassified sequences</taxon>
        <taxon>metagenomes</taxon>
        <taxon>ecological metagenomes</taxon>
    </lineage>
</organism>
<name>A0A382EXK5_9ZZZZ</name>
<gene>
    <name evidence="11" type="ORF">METZ01_LOCUS207688</name>
</gene>
<evidence type="ECO:0000256" key="3">
    <source>
        <dbReference type="ARBA" id="ARBA00022475"/>
    </source>
</evidence>
<dbReference type="GO" id="GO:0071972">
    <property type="term" value="F:peptidoglycan L,D-transpeptidase activity"/>
    <property type="evidence" value="ECO:0007669"/>
    <property type="project" value="TreeGrafter"/>
</dbReference>
<dbReference type="InterPro" id="IPR005311">
    <property type="entry name" value="PBP_dimer"/>
</dbReference>
<evidence type="ECO:0000256" key="1">
    <source>
        <dbReference type="ARBA" id="ARBA00004167"/>
    </source>
</evidence>
<evidence type="ECO:0000256" key="8">
    <source>
        <dbReference type="ARBA" id="ARBA00023316"/>
    </source>
</evidence>
<keyword evidence="4 9" id="KW-0812">Transmembrane</keyword>
<feature type="domain" description="Penicillin-binding protein dimerisation" evidence="10">
    <location>
        <begin position="64"/>
        <end position="233"/>
    </location>
</feature>
<keyword evidence="9" id="KW-0472">Membrane</keyword>
<dbReference type="InterPro" id="IPR036138">
    <property type="entry name" value="PBP_dimer_sf"/>
</dbReference>
<dbReference type="InterPro" id="IPR050515">
    <property type="entry name" value="Beta-lactam/transpept"/>
</dbReference>
<protein>
    <recommendedName>
        <fullName evidence="10">Penicillin-binding protein dimerisation domain-containing protein</fullName>
    </recommendedName>
</protein>
<keyword evidence="6" id="KW-0573">Peptidoglycan synthesis</keyword>
<dbReference type="SUPFAM" id="SSF56519">
    <property type="entry name" value="Penicillin binding protein dimerisation domain"/>
    <property type="match status" value="1"/>
</dbReference>
<dbReference type="AlphaFoldDB" id="A0A382EXK5"/>
<feature type="non-terminal residue" evidence="11">
    <location>
        <position position="266"/>
    </location>
</feature>
<evidence type="ECO:0000259" key="10">
    <source>
        <dbReference type="Pfam" id="PF03717"/>
    </source>
</evidence>
<dbReference type="PANTHER" id="PTHR30627:SF2">
    <property type="entry name" value="PEPTIDOGLYCAN D,D-TRANSPEPTIDASE MRDA"/>
    <property type="match status" value="1"/>
</dbReference>
<keyword evidence="5" id="KW-0133">Cell shape</keyword>
<dbReference type="GO" id="GO:0009252">
    <property type="term" value="P:peptidoglycan biosynthetic process"/>
    <property type="evidence" value="ECO:0007669"/>
    <property type="project" value="UniProtKB-KW"/>
</dbReference>
<evidence type="ECO:0000256" key="5">
    <source>
        <dbReference type="ARBA" id="ARBA00022960"/>
    </source>
</evidence>
<dbReference type="Gene3D" id="3.30.1390.30">
    <property type="entry name" value="Penicillin-binding protein 2a, domain 3"/>
    <property type="match status" value="1"/>
</dbReference>
<evidence type="ECO:0000256" key="4">
    <source>
        <dbReference type="ARBA" id="ARBA00022692"/>
    </source>
</evidence>
<proteinExistence type="predicted"/>
<evidence type="ECO:0000256" key="9">
    <source>
        <dbReference type="SAM" id="Phobius"/>
    </source>
</evidence>
<evidence type="ECO:0000256" key="7">
    <source>
        <dbReference type="ARBA" id="ARBA00022989"/>
    </source>
</evidence>
<dbReference type="Gene3D" id="3.90.1310.10">
    <property type="entry name" value="Penicillin-binding protein 2a (Domain 2)"/>
    <property type="match status" value="1"/>
</dbReference>
<keyword evidence="8" id="KW-0961">Cell wall biogenesis/degradation</keyword>
<evidence type="ECO:0000313" key="11">
    <source>
        <dbReference type="EMBL" id="SVB54834.1"/>
    </source>
</evidence>
<dbReference type="Pfam" id="PF03717">
    <property type="entry name" value="PBP_dimer"/>
    <property type="match status" value="1"/>
</dbReference>
<reference evidence="11" key="1">
    <citation type="submission" date="2018-05" db="EMBL/GenBank/DDBJ databases">
        <authorList>
            <person name="Lanie J.A."/>
            <person name="Ng W.-L."/>
            <person name="Kazmierczak K.M."/>
            <person name="Andrzejewski T.M."/>
            <person name="Davidsen T.M."/>
            <person name="Wayne K.J."/>
            <person name="Tettelin H."/>
            <person name="Glass J.I."/>
            <person name="Rusch D."/>
            <person name="Podicherti R."/>
            <person name="Tsui H.-C.T."/>
            <person name="Winkler M.E."/>
        </authorList>
    </citation>
    <scope>NUCLEOTIDE SEQUENCE</scope>
</reference>
<keyword evidence="3" id="KW-1003">Cell membrane</keyword>
<dbReference type="PANTHER" id="PTHR30627">
    <property type="entry name" value="PEPTIDOGLYCAN D,D-TRANSPEPTIDASE"/>
    <property type="match status" value="1"/>
</dbReference>
<dbReference type="GO" id="GO:0005886">
    <property type="term" value="C:plasma membrane"/>
    <property type="evidence" value="ECO:0007669"/>
    <property type="project" value="UniProtKB-SubCell"/>
</dbReference>
<dbReference type="GO" id="GO:0008658">
    <property type="term" value="F:penicillin binding"/>
    <property type="evidence" value="ECO:0007669"/>
    <property type="project" value="InterPro"/>
</dbReference>
<keyword evidence="7 9" id="KW-1133">Transmembrane helix</keyword>
<sequence>MSQLTEIKDHWFEQRLFVRRVFFCGFLVLGLTGLVVTRLVQLQLVNFENYSAQSQGNRIRLQPVPPTRGLIFDRNGKILAENLPTYQLELTPEQVPNINSTLRRLTEAGLIDAENLPRLNDLILSHRRFDSIPLRQRLSDEEVARFAVQRPYFPGVEIRARLTRNYPYGPIAAHALGYVGGISTADKQILDPAAYAGTSHIGKVSIERTYEAQLHGKVGYENVLVNAHGRNIQILDGESSAPGRDLLLTLDIEAQIAAEQALAGHR</sequence>
<comment type="subcellular location">
    <subcellularLocation>
        <location evidence="2">Cell membrane</location>
    </subcellularLocation>
    <subcellularLocation>
        <location evidence="1">Membrane</location>
        <topology evidence="1">Single-pass membrane protein</topology>
    </subcellularLocation>
</comment>
<dbReference type="GO" id="GO:0071555">
    <property type="term" value="P:cell wall organization"/>
    <property type="evidence" value="ECO:0007669"/>
    <property type="project" value="UniProtKB-KW"/>
</dbReference>
<feature type="transmembrane region" description="Helical" evidence="9">
    <location>
        <begin position="21"/>
        <end position="40"/>
    </location>
</feature>
<evidence type="ECO:0000256" key="2">
    <source>
        <dbReference type="ARBA" id="ARBA00004236"/>
    </source>
</evidence>